<reference evidence="1 2" key="1">
    <citation type="journal article" date="2013" name="Genome Announc.">
        <title>Draft Genome Sequence of Indibacter alkaliphilus Strain LW1T, Isolated from Lonar Lake, a Haloalkaline Lake in the Buldana District of Maharashtra, India.</title>
        <authorList>
            <person name="Singh A."/>
            <person name="Kumar Jangir P."/>
            <person name="Sharma R."/>
            <person name="Singh A."/>
            <person name="Kumar Pinnaka A."/>
            <person name="Shivaji S."/>
        </authorList>
    </citation>
    <scope>NUCLEOTIDE SEQUENCE [LARGE SCALE GENOMIC DNA]</scope>
    <source>
        <strain evidence="2">CCUG 57479 / KCTC 22604 / LW1</strain>
    </source>
</reference>
<accession>S2DPX3</accession>
<protein>
    <submittedName>
        <fullName evidence="1">Uncharacterized protein</fullName>
    </submittedName>
</protein>
<proteinExistence type="predicted"/>
<dbReference type="AlphaFoldDB" id="S2DPX3"/>
<comment type="caution">
    <text evidence="1">The sequence shown here is derived from an EMBL/GenBank/DDBJ whole genome shotgun (WGS) entry which is preliminary data.</text>
</comment>
<evidence type="ECO:0000313" key="2">
    <source>
        <dbReference type="Proteomes" id="UP000006073"/>
    </source>
</evidence>
<dbReference type="EMBL" id="ALWO02000014">
    <property type="protein sequence ID" value="EOZ99255.1"/>
    <property type="molecule type" value="Genomic_DNA"/>
</dbReference>
<organism evidence="1 2">
    <name type="scientific">Indibacter alkaliphilus (strain CCUG 57479 / KCTC 22604 / LW1)</name>
    <dbReference type="NCBI Taxonomy" id="1189612"/>
    <lineage>
        <taxon>Bacteria</taxon>
        <taxon>Pseudomonadati</taxon>
        <taxon>Bacteroidota</taxon>
        <taxon>Cytophagia</taxon>
        <taxon>Cytophagales</taxon>
        <taxon>Cyclobacteriaceae</taxon>
    </lineage>
</organism>
<name>S2DPX3_INDAL</name>
<sequence>MFGCDSINFVSFRSDFSHPKGREIKKAGEISRSLCEIMIA</sequence>
<dbReference type="Proteomes" id="UP000006073">
    <property type="component" value="Unassembled WGS sequence"/>
</dbReference>
<gene>
    <name evidence="1" type="ORF">A33Q_0633</name>
</gene>
<keyword evidence="2" id="KW-1185">Reference proteome</keyword>
<evidence type="ECO:0000313" key="1">
    <source>
        <dbReference type="EMBL" id="EOZ99255.1"/>
    </source>
</evidence>